<gene>
    <name evidence="2" type="ORF">CG702_17110</name>
    <name evidence="3" type="ORF">EIA08_27710</name>
</gene>
<reference evidence="2 4" key="1">
    <citation type="submission" date="2017-07" db="EMBL/GenBank/DDBJ databases">
        <authorList>
            <person name="Zhi S."/>
            <person name="Banting G."/>
            <person name="Neumann N."/>
        </authorList>
    </citation>
    <scope>NUCLEOTIDE SEQUENCE [LARGE SCALE GENOMIC DNA]</scope>
    <source>
        <strain evidence="2 4">WW41</strain>
    </source>
</reference>
<dbReference type="Pfam" id="PF06519">
    <property type="entry name" value="TolA"/>
    <property type="match status" value="1"/>
</dbReference>
<dbReference type="EMBL" id="NNAK01000042">
    <property type="protein sequence ID" value="OZP01994.1"/>
    <property type="molecule type" value="Genomic_DNA"/>
</dbReference>
<dbReference type="AlphaFoldDB" id="A0A2H9G4U3"/>
<dbReference type="RefSeq" id="WP_016239973.1">
    <property type="nucleotide sequence ID" value="NZ_AP024205.1"/>
</dbReference>
<protein>
    <submittedName>
        <fullName evidence="3">Uncharacterized protein</fullName>
    </submittedName>
</protein>
<comment type="caution">
    <text evidence="3">The sequence shown here is derived from an EMBL/GenBank/DDBJ whole genome shotgun (WGS) entry which is preliminary data.</text>
</comment>
<feature type="signal peptide" evidence="1">
    <location>
        <begin position="1"/>
        <end position="24"/>
    </location>
</feature>
<accession>A0A2H9G4U3</accession>
<evidence type="ECO:0000313" key="4">
    <source>
        <dbReference type="Proteomes" id="UP000264870"/>
    </source>
</evidence>
<sequence>MKKLITLPLLISMTGLLFANQSLAITQSQMQMRATATCDSYASMSRIASPGVVYEVCLNGAKESMQGRNSACESKIRQFNKQADTLHGMERAEYIEISQAYRMGCNVGKQTPKINSENKQAIAKPLSQKEIEERQEIQNYSMEIRNAFSQIRSGAPDLTGQKCSIKVWFSQSGNVLSIKVESGDNDACSYVLKRTQKIKLSAMNDSQYKVFRNTPIDFSF</sequence>
<dbReference type="SUPFAM" id="SSF74653">
    <property type="entry name" value="TolA/TonB C-terminal domain"/>
    <property type="match status" value="1"/>
</dbReference>
<evidence type="ECO:0000313" key="2">
    <source>
        <dbReference type="EMBL" id="OZP01994.1"/>
    </source>
</evidence>
<dbReference type="Gene3D" id="3.30.1150.10">
    <property type="match status" value="1"/>
</dbReference>
<proteinExistence type="predicted"/>
<keyword evidence="1" id="KW-0732">Signal</keyword>
<dbReference type="GO" id="GO:0016020">
    <property type="term" value="C:membrane"/>
    <property type="evidence" value="ECO:0007669"/>
    <property type="project" value="InterPro"/>
</dbReference>
<evidence type="ECO:0000313" key="5">
    <source>
        <dbReference type="Proteomes" id="UP000271008"/>
    </source>
</evidence>
<organism evidence="3 5">
    <name type="scientific">Escherichia coli</name>
    <dbReference type="NCBI Taxonomy" id="562"/>
    <lineage>
        <taxon>Bacteria</taxon>
        <taxon>Pseudomonadati</taxon>
        <taxon>Pseudomonadota</taxon>
        <taxon>Gammaproteobacteria</taxon>
        <taxon>Enterobacterales</taxon>
        <taxon>Enterobacteriaceae</taxon>
        <taxon>Escherichia</taxon>
    </lineage>
</organism>
<dbReference type="EMBL" id="RQTU01000136">
    <property type="protein sequence ID" value="RRD69017.1"/>
    <property type="molecule type" value="Genomic_DNA"/>
</dbReference>
<dbReference type="Proteomes" id="UP000264870">
    <property type="component" value="Unassembled WGS sequence"/>
</dbReference>
<evidence type="ECO:0000313" key="3">
    <source>
        <dbReference type="EMBL" id="RRD69017.1"/>
    </source>
</evidence>
<dbReference type="GO" id="GO:0019534">
    <property type="term" value="F:toxin transmembrane transporter activity"/>
    <property type="evidence" value="ECO:0007669"/>
    <property type="project" value="InterPro"/>
</dbReference>
<feature type="chain" id="PRO_5015080947" evidence="1">
    <location>
        <begin position="25"/>
        <end position="220"/>
    </location>
</feature>
<name>A0A2H9G4U3_ECOLX</name>
<evidence type="ECO:0000256" key="1">
    <source>
        <dbReference type="SAM" id="SignalP"/>
    </source>
</evidence>
<reference evidence="3 5" key="2">
    <citation type="submission" date="2018-11" db="EMBL/GenBank/DDBJ databases">
        <title>Enterobacteriaceae from Patient.</title>
        <authorList>
            <person name="Shen C."/>
            <person name="Yang Y."/>
            <person name="Tian G."/>
        </authorList>
    </citation>
    <scope>NUCLEOTIDE SEQUENCE [LARGE SCALE GENOMIC DNA]</scope>
    <source>
        <strain evidence="3 5">GBGD28</strain>
    </source>
</reference>
<dbReference type="InterPro" id="IPR014161">
    <property type="entry name" value="Tol-Pal_TolA"/>
</dbReference>
<dbReference type="Proteomes" id="UP000271008">
    <property type="component" value="Unassembled WGS sequence"/>
</dbReference>
<dbReference type="GO" id="GO:0043213">
    <property type="term" value="P:bacteriocin transport"/>
    <property type="evidence" value="ECO:0007669"/>
    <property type="project" value="InterPro"/>
</dbReference>